<dbReference type="PANTHER" id="PTHR46797">
    <property type="entry name" value="HTH-TYPE TRANSCRIPTIONAL REGULATOR"/>
    <property type="match status" value="1"/>
</dbReference>
<keyword evidence="1" id="KW-0238">DNA-binding</keyword>
<dbReference type="CDD" id="cd02209">
    <property type="entry name" value="cupin_XRE_C"/>
    <property type="match status" value="1"/>
</dbReference>
<protein>
    <submittedName>
        <fullName evidence="3">XRE family transcriptional regulator</fullName>
    </submittedName>
</protein>
<accession>A0ABT4VJ82</accession>
<dbReference type="SUPFAM" id="SSF51182">
    <property type="entry name" value="RmlC-like cupins"/>
    <property type="match status" value="1"/>
</dbReference>
<reference evidence="3" key="1">
    <citation type="submission" date="2022-11" db="EMBL/GenBank/DDBJ databases">
        <title>Hoeflea poritis sp. nov., isolated from scleractinian coral Porites lutea.</title>
        <authorList>
            <person name="Zhang G."/>
            <person name="Wei Q."/>
            <person name="Cai L."/>
        </authorList>
    </citation>
    <scope>NUCLEOTIDE SEQUENCE</scope>
    <source>
        <strain evidence="3">E7-10</strain>
    </source>
</reference>
<dbReference type="CDD" id="cd00093">
    <property type="entry name" value="HTH_XRE"/>
    <property type="match status" value="1"/>
</dbReference>
<dbReference type="SMART" id="SM00530">
    <property type="entry name" value="HTH_XRE"/>
    <property type="match status" value="1"/>
</dbReference>
<dbReference type="Pfam" id="PF01381">
    <property type="entry name" value="HTH_3"/>
    <property type="match status" value="1"/>
</dbReference>
<evidence type="ECO:0000259" key="2">
    <source>
        <dbReference type="PROSITE" id="PS50943"/>
    </source>
</evidence>
<dbReference type="Gene3D" id="1.10.260.40">
    <property type="entry name" value="lambda repressor-like DNA-binding domains"/>
    <property type="match status" value="1"/>
</dbReference>
<dbReference type="InterPro" id="IPR014710">
    <property type="entry name" value="RmlC-like_jellyroll"/>
</dbReference>
<dbReference type="InterPro" id="IPR011051">
    <property type="entry name" value="RmlC_Cupin_sf"/>
</dbReference>
<organism evidence="3 4">
    <name type="scientific">Hoeflea poritis</name>
    <dbReference type="NCBI Taxonomy" id="2993659"/>
    <lineage>
        <taxon>Bacteria</taxon>
        <taxon>Pseudomonadati</taxon>
        <taxon>Pseudomonadota</taxon>
        <taxon>Alphaproteobacteria</taxon>
        <taxon>Hyphomicrobiales</taxon>
        <taxon>Rhizobiaceae</taxon>
        <taxon>Hoeflea</taxon>
    </lineage>
</organism>
<dbReference type="PANTHER" id="PTHR46797:SF1">
    <property type="entry name" value="METHYLPHOSPHONATE SYNTHASE"/>
    <property type="match status" value="1"/>
</dbReference>
<name>A0ABT4VJ82_9HYPH</name>
<keyword evidence="4" id="KW-1185">Reference proteome</keyword>
<dbReference type="SUPFAM" id="SSF47413">
    <property type="entry name" value="lambda repressor-like DNA-binding domains"/>
    <property type="match status" value="1"/>
</dbReference>
<comment type="caution">
    <text evidence="3">The sequence shown here is derived from an EMBL/GenBank/DDBJ whole genome shotgun (WGS) entry which is preliminary data.</text>
</comment>
<feature type="domain" description="HTH cro/C1-type" evidence="2">
    <location>
        <begin position="24"/>
        <end position="78"/>
    </location>
</feature>
<dbReference type="RefSeq" id="WP_271088263.1">
    <property type="nucleotide sequence ID" value="NZ_JAPJZH010000002.1"/>
</dbReference>
<dbReference type="InterPro" id="IPR050807">
    <property type="entry name" value="TransReg_Diox_bact_type"/>
</dbReference>
<dbReference type="Proteomes" id="UP001148313">
    <property type="component" value="Unassembled WGS sequence"/>
</dbReference>
<dbReference type="InterPro" id="IPR010982">
    <property type="entry name" value="Lambda_DNA-bd_dom_sf"/>
</dbReference>
<proteinExistence type="predicted"/>
<dbReference type="Gene3D" id="2.60.120.10">
    <property type="entry name" value="Jelly Rolls"/>
    <property type="match status" value="1"/>
</dbReference>
<dbReference type="InterPro" id="IPR001387">
    <property type="entry name" value="Cro/C1-type_HTH"/>
</dbReference>
<dbReference type="EMBL" id="JAPJZH010000002">
    <property type="protein sequence ID" value="MDA4844736.1"/>
    <property type="molecule type" value="Genomic_DNA"/>
</dbReference>
<evidence type="ECO:0000313" key="4">
    <source>
        <dbReference type="Proteomes" id="UP001148313"/>
    </source>
</evidence>
<evidence type="ECO:0000256" key="1">
    <source>
        <dbReference type="ARBA" id="ARBA00023125"/>
    </source>
</evidence>
<evidence type="ECO:0000313" key="3">
    <source>
        <dbReference type="EMBL" id="MDA4844736.1"/>
    </source>
</evidence>
<dbReference type="PROSITE" id="PS50943">
    <property type="entry name" value="HTH_CROC1"/>
    <property type="match status" value="1"/>
</dbReference>
<sequence length="202" mass="21990">MTDQVVNKKPLSEFGVDEAVGKALRALREANNLTARDLASSSNVSAAMISRIENGQVSPSLSTLEALARALEVPIVSLLRETGTATADITHVKAGKGLESTRVAGRHSHDFVALGFHRRPGLEFEALMVTLDRRDDSRPPIYNGHGCLFVYALEGEAIYLYGEREIHLQAGDSLSLDAELRYGIKEVLTPVFRFLSVQASGR</sequence>
<gene>
    <name evidence="3" type="ORF">OOZ53_05205</name>
</gene>